<proteinExistence type="predicted"/>
<dbReference type="AlphaFoldDB" id="A0AA41WAF9"/>
<dbReference type="GO" id="GO:0051301">
    <property type="term" value="P:cell division"/>
    <property type="evidence" value="ECO:0007669"/>
    <property type="project" value="UniProtKB-KW"/>
</dbReference>
<comment type="caution">
    <text evidence="2">The sequence shown here is derived from an EMBL/GenBank/DDBJ whole genome shotgun (WGS) entry which is preliminary data.</text>
</comment>
<accession>A0AA41WAF9</accession>
<evidence type="ECO:0000259" key="1">
    <source>
        <dbReference type="Pfam" id="PF07126"/>
    </source>
</evidence>
<gene>
    <name evidence="2" type="ORF">NAF29_16045</name>
</gene>
<keyword evidence="2" id="KW-0132">Cell division</keyword>
<dbReference type="EMBL" id="JAMQGP010000009">
    <property type="protein sequence ID" value="MCM2681163.1"/>
    <property type="molecule type" value="Genomic_DNA"/>
</dbReference>
<sequence>MNIARKDWHWQYNEVTNTLEVCSDVDSCYSTGLRKAQLCGDAMRKQSLAIEDLSFLHSTYEILTEQCGLDDTIAMNHAMSAVSARKFFKPVLPQSWFFLPSSANLTLTELMVVELDTPEQTGLFITVASDESTSLIMLISEKLCLTEHKNMVQGSMLRVMNDRIARYASMNALAMNRDLLRA</sequence>
<dbReference type="InterPro" id="IPR048372">
    <property type="entry name" value="ZapC_C"/>
</dbReference>
<dbReference type="RefSeq" id="WP_251262647.1">
    <property type="nucleotide sequence ID" value="NZ_JAMQGP010000009.1"/>
</dbReference>
<keyword evidence="2" id="KW-0131">Cell cycle</keyword>
<evidence type="ECO:0000313" key="3">
    <source>
        <dbReference type="Proteomes" id="UP001165393"/>
    </source>
</evidence>
<dbReference type="Proteomes" id="UP001165393">
    <property type="component" value="Unassembled WGS sequence"/>
</dbReference>
<keyword evidence="3" id="KW-1185">Reference proteome</keyword>
<feature type="domain" description="Cell-division protein ZapC C-terminal" evidence="1">
    <location>
        <begin position="90"/>
        <end position="167"/>
    </location>
</feature>
<name>A0AA41WAF9_9GAMM</name>
<protein>
    <submittedName>
        <fullName evidence="2">Cell division protein ZapC</fullName>
    </submittedName>
</protein>
<organism evidence="2 3">
    <name type="scientific">Echinimonas agarilytica</name>
    <dbReference type="NCBI Taxonomy" id="1215918"/>
    <lineage>
        <taxon>Bacteria</taxon>
        <taxon>Pseudomonadati</taxon>
        <taxon>Pseudomonadota</taxon>
        <taxon>Gammaproteobacteria</taxon>
        <taxon>Alteromonadales</taxon>
        <taxon>Echinimonadaceae</taxon>
        <taxon>Echinimonas</taxon>
    </lineage>
</organism>
<reference evidence="2 3" key="1">
    <citation type="journal article" date="2013" name="Antonie Van Leeuwenhoek">
        <title>Echinimonas agarilytica gen. nov., sp. nov., a new gammaproteobacterium isolated from the sea urchin Strongylocentrotus intermedius.</title>
        <authorList>
            <person name="Nedashkovskaya O.I."/>
            <person name="Stenkova A.M."/>
            <person name="Zhukova N.V."/>
            <person name="Van Trappen S."/>
            <person name="Lee J.S."/>
            <person name="Kim S.B."/>
        </authorList>
    </citation>
    <scope>NUCLEOTIDE SEQUENCE [LARGE SCALE GENOMIC DNA]</scope>
    <source>
        <strain evidence="2 3">KMM 6351</strain>
    </source>
</reference>
<dbReference type="Pfam" id="PF07126">
    <property type="entry name" value="ZapC_C"/>
    <property type="match status" value="1"/>
</dbReference>
<evidence type="ECO:0000313" key="2">
    <source>
        <dbReference type="EMBL" id="MCM2681163.1"/>
    </source>
</evidence>